<comment type="caution">
    <text evidence="2">The sequence shown here is derived from an EMBL/GenBank/DDBJ whole genome shotgun (WGS) entry which is preliminary data.</text>
</comment>
<feature type="compositionally biased region" description="Basic and acidic residues" evidence="1">
    <location>
        <begin position="44"/>
        <end position="69"/>
    </location>
</feature>
<dbReference type="EMBL" id="BMAW01013623">
    <property type="protein sequence ID" value="GFT34991.1"/>
    <property type="molecule type" value="Genomic_DNA"/>
</dbReference>
<dbReference type="Proteomes" id="UP000887013">
    <property type="component" value="Unassembled WGS sequence"/>
</dbReference>
<name>A0A8X6NWQ5_NEPPI</name>
<evidence type="ECO:0000313" key="3">
    <source>
        <dbReference type="Proteomes" id="UP000887013"/>
    </source>
</evidence>
<sequence length="69" mass="7607">GVVCNEIKYTTPGGKVMKAVHVQHLRPYFKLGTPVIEEDDCSVEESKSAAEMQDPAHDHQDNPDGTRLS</sequence>
<feature type="region of interest" description="Disordered" evidence="1">
    <location>
        <begin position="40"/>
        <end position="69"/>
    </location>
</feature>
<proteinExistence type="predicted"/>
<keyword evidence="3" id="KW-1185">Reference proteome</keyword>
<evidence type="ECO:0000313" key="2">
    <source>
        <dbReference type="EMBL" id="GFT34991.1"/>
    </source>
</evidence>
<gene>
    <name evidence="2" type="ORF">NPIL_677411</name>
</gene>
<feature type="non-terminal residue" evidence="2">
    <location>
        <position position="1"/>
    </location>
</feature>
<organism evidence="2 3">
    <name type="scientific">Nephila pilipes</name>
    <name type="common">Giant wood spider</name>
    <name type="synonym">Nephila maculata</name>
    <dbReference type="NCBI Taxonomy" id="299642"/>
    <lineage>
        <taxon>Eukaryota</taxon>
        <taxon>Metazoa</taxon>
        <taxon>Ecdysozoa</taxon>
        <taxon>Arthropoda</taxon>
        <taxon>Chelicerata</taxon>
        <taxon>Arachnida</taxon>
        <taxon>Araneae</taxon>
        <taxon>Araneomorphae</taxon>
        <taxon>Entelegynae</taxon>
        <taxon>Araneoidea</taxon>
        <taxon>Nephilidae</taxon>
        <taxon>Nephila</taxon>
    </lineage>
</organism>
<evidence type="ECO:0000256" key="1">
    <source>
        <dbReference type="SAM" id="MobiDB-lite"/>
    </source>
</evidence>
<dbReference type="AlphaFoldDB" id="A0A8X6NWQ5"/>
<accession>A0A8X6NWQ5</accession>
<reference evidence="2" key="1">
    <citation type="submission" date="2020-08" db="EMBL/GenBank/DDBJ databases">
        <title>Multicomponent nature underlies the extraordinary mechanical properties of spider dragline silk.</title>
        <authorList>
            <person name="Kono N."/>
            <person name="Nakamura H."/>
            <person name="Mori M."/>
            <person name="Yoshida Y."/>
            <person name="Ohtoshi R."/>
            <person name="Malay A.D."/>
            <person name="Moran D.A.P."/>
            <person name="Tomita M."/>
            <person name="Numata K."/>
            <person name="Arakawa K."/>
        </authorList>
    </citation>
    <scope>NUCLEOTIDE SEQUENCE</scope>
</reference>
<protein>
    <submittedName>
        <fullName evidence="2">Uncharacterized protein</fullName>
    </submittedName>
</protein>